<dbReference type="Proteomes" id="UP000289184">
    <property type="component" value="Unassembled WGS sequence"/>
</dbReference>
<reference evidence="3 4" key="1">
    <citation type="submission" date="2018-07" db="EMBL/GenBank/DDBJ databases">
        <authorList>
            <person name="Peeters C."/>
        </authorList>
    </citation>
    <scope>NUCLEOTIDE SEQUENCE [LARGE SCALE GENOMIC DNA]</scope>
    <source>
        <strain evidence="3 4">LMG 3411</strain>
    </source>
</reference>
<protein>
    <submittedName>
        <fullName evidence="3">GDP-L-fucose synthase</fullName>
        <ecNumber evidence="3">1.1.1.271</ecNumber>
    </submittedName>
</protein>
<evidence type="ECO:0000259" key="2">
    <source>
        <dbReference type="Pfam" id="PF01370"/>
    </source>
</evidence>
<dbReference type="PANTHER" id="PTHR12126">
    <property type="entry name" value="NADH-UBIQUINONE OXIDOREDUCTASE 39 KDA SUBUNIT-RELATED"/>
    <property type="match status" value="1"/>
</dbReference>
<keyword evidence="1" id="KW-1133">Transmembrane helix</keyword>
<accession>A0A446C2K1</accession>
<keyword evidence="4" id="KW-1185">Reference proteome</keyword>
<dbReference type="EC" id="1.1.1.271" evidence="3"/>
<evidence type="ECO:0000313" key="4">
    <source>
        <dbReference type="Proteomes" id="UP000289184"/>
    </source>
</evidence>
<dbReference type="EMBL" id="UFQB01000001">
    <property type="protein sequence ID" value="SSW62101.1"/>
    <property type="molecule type" value="Genomic_DNA"/>
</dbReference>
<dbReference type="InterPro" id="IPR001509">
    <property type="entry name" value="Epimerase_deHydtase"/>
</dbReference>
<dbReference type="OrthoDB" id="5565437at2"/>
<dbReference type="SUPFAM" id="SSF51735">
    <property type="entry name" value="NAD(P)-binding Rossmann-fold domains"/>
    <property type="match status" value="1"/>
</dbReference>
<sequence length="291" mass="32634">MSNNDKLSAGVLGATSPVGRQVLAQLADAGHSVVAFSRQPQQDGAHVRWARLPGGAGVAADEPIRDWIALCGIWNLPAHFDMMLRHGVRRIVCLSSTSRFTKTTSSNPQEEVIVRRLTEGERQLAEWAQANGVEWTVLRPTLIYGRGTDRNLAEIVKLIRKLGFFPLFGRAEGLRQPVYVDDVAKAAVLAVFSANTGGNSYNISGAEVLSYREMVARIFKAMGRKPKFLGVPIWFFNLALFFLRLVPRYRKWNADMVQRMNRDMVFDHDAARRDFGYDPQRFILRDVDVGA</sequence>
<evidence type="ECO:0000313" key="3">
    <source>
        <dbReference type="EMBL" id="SSW62101.1"/>
    </source>
</evidence>
<proteinExistence type="predicted"/>
<dbReference type="InterPro" id="IPR051207">
    <property type="entry name" value="ComplexI_NDUFA9_subunit"/>
</dbReference>
<dbReference type="Pfam" id="PF01370">
    <property type="entry name" value="Epimerase"/>
    <property type="match status" value="1"/>
</dbReference>
<organism evidence="3 4">
    <name type="scientific">Achromobacter agilis</name>
    <dbReference type="NCBI Taxonomy" id="1353888"/>
    <lineage>
        <taxon>Bacteria</taxon>
        <taxon>Pseudomonadati</taxon>
        <taxon>Pseudomonadota</taxon>
        <taxon>Betaproteobacteria</taxon>
        <taxon>Burkholderiales</taxon>
        <taxon>Alcaligenaceae</taxon>
        <taxon>Achromobacter</taxon>
    </lineage>
</organism>
<dbReference type="AlphaFoldDB" id="A0A446C2K1"/>
<gene>
    <name evidence="3" type="primary">fcl_1</name>
    <name evidence="3" type="ORF">AGI3411_00289</name>
</gene>
<keyword evidence="3" id="KW-0560">Oxidoreductase</keyword>
<dbReference type="PANTHER" id="PTHR12126:SF11">
    <property type="entry name" value="NADH DEHYDROGENASE [UBIQUINONE] 1 ALPHA SUBCOMPLEX SUBUNIT 9, MITOCHONDRIAL"/>
    <property type="match status" value="1"/>
</dbReference>
<dbReference type="Gene3D" id="3.40.50.720">
    <property type="entry name" value="NAD(P)-binding Rossmann-like Domain"/>
    <property type="match status" value="2"/>
</dbReference>
<evidence type="ECO:0000256" key="1">
    <source>
        <dbReference type="SAM" id="Phobius"/>
    </source>
</evidence>
<feature type="transmembrane region" description="Helical" evidence="1">
    <location>
        <begin position="228"/>
        <end position="246"/>
    </location>
</feature>
<feature type="domain" description="NAD-dependent epimerase/dehydratase" evidence="2">
    <location>
        <begin position="81"/>
        <end position="203"/>
    </location>
</feature>
<dbReference type="GO" id="GO:0050577">
    <property type="term" value="F:GDP-L-fucose synthase activity"/>
    <property type="evidence" value="ECO:0007669"/>
    <property type="project" value="UniProtKB-EC"/>
</dbReference>
<keyword evidence="1" id="KW-0812">Transmembrane</keyword>
<name>A0A446C2K1_9BURK</name>
<dbReference type="GO" id="GO:0044877">
    <property type="term" value="F:protein-containing complex binding"/>
    <property type="evidence" value="ECO:0007669"/>
    <property type="project" value="TreeGrafter"/>
</dbReference>
<keyword evidence="1" id="KW-0472">Membrane</keyword>
<dbReference type="InterPro" id="IPR036291">
    <property type="entry name" value="NAD(P)-bd_dom_sf"/>
</dbReference>